<feature type="non-terminal residue" evidence="2">
    <location>
        <position position="457"/>
    </location>
</feature>
<gene>
    <name evidence="2" type="ORF">CR088_28775</name>
</gene>
<dbReference type="EMBL" id="PDOM01000421">
    <property type="protein sequence ID" value="PHP45730.1"/>
    <property type="molecule type" value="Genomic_DNA"/>
</dbReference>
<keyword evidence="2" id="KW-0540">Nuclease</keyword>
<dbReference type="PANTHER" id="PTHR43581">
    <property type="entry name" value="ATP/GTP PHOSPHATASE"/>
    <property type="match status" value="1"/>
</dbReference>
<dbReference type="Pfam" id="PF20469">
    <property type="entry name" value="OLD-like_TOPRIM"/>
    <property type="match status" value="1"/>
</dbReference>
<accession>A0A7Z1HNP4</accession>
<dbReference type="InterPro" id="IPR051396">
    <property type="entry name" value="Bact_Antivir_Def_Nuclease"/>
</dbReference>
<dbReference type="CDD" id="cd01026">
    <property type="entry name" value="TOPRIM_OLD"/>
    <property type="match status" value="1"/>
</dbReference>
<reference evidence="2 3" key="1">
    <citation type="submission" date="2017-10" db="EMBL/GenBank/DDBJ databases">
        <title>Characterization of the Virulence Potential of Salmonella enterica Isolates Carrying Incompatibility Group FIB Plasmids using Caco-2 Intestinal Epithelial Cells.</title>
        <authorList>
            <person name="Sanad Y."/>
            <person name="Khajanchi B."/>
            <person name="Deck J."/>
            <person name="Cox J."/>
            <person name="Thaker R."/>
            <person name="Han J."/>
            <person name="Nayak R."/>
            <person name="Foley S."/>
        </authorList>
    </citation>
    <scope>NUCLEOTIDE SEQUENCE [LARGE SCALE GENOMIC DNA]</scope>
    <source>
        <strain evidence="2 3">SE853</strain>
    </source>
</reference>
<dbReference type="PANTHER" id="PTHR43581:SF2">
    <property type="entry name" value="EXCINUCLEASE ATPASE SUBUNIT"/>
    <property type="match status" value="1"/>
</dbReference>
<organism evidence="2 3">
    <name type="scientific">Salmonella dublin</name>
    <dbReference type="NCBI Taxonomy" id="98360"/>
    <lineage>
        <taxon>Bacteria</taxon>
        <taxon>Pseudomonadati</taxon>
        <taxon>Pseudomonadota</taxon>
        <taxon>Gammaproteobacteria</taxon>
        <taxon>Enterobacterales</taxon>
        <taxon>Enterobacteriaceae</taxon>
        <taxon>Salmonella</taxon>
    </lineage>
</organism>
<proteinExistence type="predicted"/>
<dbReference type="GO" id="GO:0004519">
    <property type="term" value="F:endonuclease activity"/>
    <property type="evidence" value="ECO:0007669"/>
    <property type="project" value="UniProtKB-KW"/>
</dbReference>
<evidence type="ECO:0000313" key="2">
    <source>
        <dbReference type="EMBL" id="PHP45730.1"/>
    </source>
</evidence>
<evidence type="ECO:0000313" key="3">
    <source>
        <dbReference type="Proteomes" id="UP000221568"/>
    </source>
</evidence>
<name>A0A7Z1HNP4_SALDU</name>
<dbReference type="Proteomes" id="UP000221568">
    <property type="component" value="Unassembled WGS sequence"/>
</dbReference>
<keyword evidence="2" id="KW-0255">Endonuclease</keyword>
<comment type="caution">
    <text evidence="2">The sequence shown here is derived from an EMBL/GenBank/DDBJ whole genome shotgun (WGS) entry which is preliminary data.</text>
</comment>
<keyword evidence="2" id="KW-0378">Hydrolase</keyword>
<feature type="domain" description="OLD protein-like TOPRIM" evidence="1">
    <location>
        <begin position="300"/>
        <end position="363"/>
    </location>
</feature>
<sequence length="457" mass="52247">MSQSAVRHFQEGERRADQLPVLTADVFLSNGGEPDLNGRQNLAGIDADGLRMRIAPMMEEYGQDIHHVLQQDPDNFPYEYYSVQFSTFSGGHFAGFRRYLRHLFLDSARIDNEHAAQEYTRTVYSVNVPVADRYRLENSYRQQKMHFCARHLSAINDTLKTYQFGVRSGAKSGLEANLDITEDGISIRHRGKGRQCFIKTEFALQRHQQQGGEIHALLLEEPENHLSHVSMKRLVNQLATERQTQVFIATHSSHISSRLDLRKAILLGATRPVLMNELSAETAAFFMKAPDNNVLEFALARRVLLVEGDAEFILIEAFYHRLYGRAPEDDGVHIIAIGGTSFRRYLELARLLENRVAALRDNDGNYQQNCDERYADVLCSRSRVFADHDNSRSTFEICLYQDNADLCDALFRGTRRTLTVQDYMLANKAEAAFQLLQLHAEKLTVPDYIQEALAWIR</sequence>
<evidence type="ECO:0000259" key="1">
    <source>
        <dbReference type="Pfam" id="PF20469"/>
    </source>
</evidence>
<dbReference type="InterPro" id="IPR027417">
    <property type="entry name" value="P-loop_NTPase"/>
</dbReference>
<protein>
    <submittedName>
        <fullName evidence="2">ATP-dependent endonuclease</fullName>
    </submittedName>
</protein>
<dbReference type="InterPro" id="IPR034139">
    <property type="entry name" value="TOPRIM_OLD"/>
</dbReference>
<dbReference type="Gene3D" id="3.40.50.300">
    <property type="entry name" value="P-loop containing nucleotide triphosphate hydrolases"/>
    <property type="match status" value="1"/>
</dbReference>
<dbReference type="AlphaFoldDB" id="A0A7Z1HNP4"/>